<feature type="compositionally biased region" description="Acidic residues" evidence="1">
    <location>
        <begin position="204"/>
        <end position="230"/>
    </location>
</feature>
<feature type="non-terminal residue" evidence="3">
    <location>
        <position position="230"/>
    </location>
</feature>
<dbReference type="EMBL" id="ASPP01012008">
    <property type="protein sequence ID" value="ETO21030.1"/>
    <property type="molecule type" value="Genomic_DNA"/>
</dbReference>
<sequence>MQWYDNIPCRELLYLFPGKYDHIVKSPFYNPKVGRTEHSMILATLGMGVYIHQKFYWLVSKIRPLEIHDVKPQSNGKKRSTFSHMQNDAIDNWVSFTLFFFFFKWLIGSFFFFFVHFATMLLLFPLFRFLIFPPPPLPLFFFKKKKKFVRCHQDKVNRKDKWSGADQTTSSRALGEENEEEQKQKMERSGAMTLFEDGSRRQIDEDDKEQDGDEDDDNSDTDNDGNGDEE</sequence>
<proteinExistence type="predicted"/>
<gene>
    <name evidence="3" type="ORF">RFI_16174</name>
</gene>
<keyword evidence="2" id="KW-0812">Transmembrane</keyword>
<evidence type="ECO:0000256" key="2">
    <source>
        <dbReference type="SAM" id="Phobius"/>
    </source>
</evidence>
<evidence type="ECO:0000313" key="4">
    <source>
        <dbReference type="Proteomes" id="UP000023152"/>
    </source>
</evidence>
<feature type="transmembrane region" description="Helical" evidence="2">
    <location>
        <begin position="121"/>
        <end position="142"/>
    </location>
</feature>
<evidence type="ECO:0000256" key="1">
    <source>
        <dbReference type="SAM" id="MobiDB-lite"/>
    </source>
</evidence>
<comment type="caution">
    <text evidence="3">The sequence shown here is derived from an EMBL/GenBank/DDBJ whole genome shotgun (WGS) entry which is preliminary data.</text>
</comment>
<feature type="transmembrane region" description="Helical" evidence="2">
    <location>
        <begin position="93"/>
        <end position="115"/>
    </location>
</feature>
<protein>
    <submittedName>
        <fullName evidence="3">Uncharacterized protein</fullName>
    </submittedName>
</protein>
<evidence type="ECO:0000313" key="3">
    <source>
        <dbReference type="EMBL" id="ETO21030.1"/>
    </source>
</evidence>
<organism evidence="3 4">
    <name type="scientific">Reticulomyxa filosa</name>
    <dbReference type="NCBI Taxonomy" id="46433"/>
    <lineage>
        <taxon>Eukaryota</taxon>
        <taxon>Sar</taxon>
        <taxon>Rhizaria</taxon>
        <taxon>Retaria</taxon>
        <taxon>Foraminifera</taxon>
        <taxon>Monothalamids</taxon>
        <taxon>Reticulomyxidae</taxon>
        <taxon>Reticulomyxa</taxon>
    </lineage>
</organism>
<accession>X6N422</accession>
<keyword evidence="4" id="KW-1185">Reference proteome</keyword>
<reference evidence="3 4" key="1">
    <citation type="journal article" date="2013" name="Curr. Biol.">
        <title>The Genome of the Foraminiferan Reticulomyxa filosa.</title>
        <authorList>
            <person name="Glockner G."/>
            <person name="Hulsmann N."/>
            <person name="Schleicher M."/>
            <person name="Noegel A.A."/>
            <person name="Eichinger L."/>
            <person name="Gallinger C."/>
            <person name="Pawlowski J."/>
            <person name="Sierra R."/>
            <person name="Euteneuer U."/>
            <person name="Pillet L."/>
            <person name="Moustafa A."/>
            <person name="Platzer M."/>
            <person name="Groth M."/>
            <person name="Szafranski K."/>
            <person name="Schliwa M."/>
        </authorList>
    </citation>
    <scope>NUCLEOTIDE SEQUENCE [LARGE SCALE GENOMIC DNA]</scope>
</reference>
<keyword evidence="2" id="KW-0472">Membrane</keyword>
<keyword evidence="2" id="KW-1133">Transmembrane helix</keyword>
<name>X6N422_RETFI</name>
<feature type="region of interest" description="Disordered" evidence="1">
    <location>
        <begin position="160"/>
        <end position="230"/>
    </location>
</feature>
<dbReference type="Proteomes" id="UP000023152">
    <property type="component" value="Unassembled WGS sequence"/>
</dbReference>
<dbReference type="AlphaFoldDB" id="X6N422"/>